<dbReference type="EMBL" id="UGBW01000003">
    <property type="protein sequence ID" value="STH82758.1"/>
    <property type="molecule type" value="Genomic_DNA"/>
</dbReference>
<dbReference type="Proteomes" id="UP000255093">
    <property type="component" value="Unassembled WGS sequence"/>
</dbReference>
<evidence type="ECO:0000313" key="2">
    <source>
        <dbReference type="Proteomes" id="UP000255093"/>
    </source>
</evidence>
<proteinExistence type="predicted"/>
<protein>
    <submittedName>
        <fullName evidence="1">Uncharacterized protein</fullName>
    </submittedName>
</protein>
<sequence length="32" mass="3612">MVVTTDVLQKSIDLLEGNESAALNWCKEPNRH</sequence>
<dbReference type="AlphaFoldDB" id="A0A376PVD8"/>
<gene>
    <name evidence="1" type="ORF">NCTC8621_02758</name>
</gene>
<name>A0A376PVD8_ECOLX</name>
<evidence type="ECO:0000313" key="1">
    <source>
        <dbReference type="EMBL" id="STH82758.1"/>
    </source>
</evidence>
<reference evidence="1 2" key="1">
    <citation type="submission" date="2018-06" db="EMBL/GenBank/DDBJ databases">
        <authorList>
            <consortium name="Pathogen Informatics"/>
            <person name="Doyle S."/>
        </authorList>
    </citation>
    <scope>NUCLEOTIDE SEQUENCE [LARGE SCALE GENOMIC DNA]</scope>
    <source>
        <strain evidence="1 2">NCTC8621</strain>
    </source>
</reference>
<accession>A0A376PVD8</accession>
<organism evidence="1 2">
    <name type="scientific">Escherichia coli</name>
    <dbReference type="NCBI Taxonomy" id="562"/>
    <lineage>
        <taxon>Bacteria</taxon>
        <taxon>Pseudomonadati</taxon>
        <taxon>Pseudomonadota</taxon>
        <taxon>Gammaproteobacteria</taxon>
        <taxon>Enterobacterales</taxon>
        <taxon>Enterobacteriaceae</taxon>
        <taxon>Escherichia</taxon>
    </lineage>
</organism>